<dbReference type="InterPro" id="IPR015433">
    <property type="entry name" value="PI3/4_kinase"/>
</dbReference>
<evidence type="ECO:0000256" key="1">
    <source>
        <dbReference type="ARBA" id="ARBA00006209"/>
    </source>
</evidence>
<keyword evidence="8" id="KW-1185">Reference proteome</keyword>
<name>A0A2G9RWQ9_AQUCT</name>
<dbReference type="SUPFAM" id="SSF48371">
    <property type="entry name" value="ARM repeat"/>
    <property type="match status" value="1"/>
</dbReference>
<dbReference type="GO" id="GO:0005942">
    <property type="term" value="C:phosphatidylinositol 3-kinase complex"/>
    <property type="evidence" value="ECO:0007669"/>
    <property type="project" value="TreeGrafter"/>
</dbReference>
<evidence type="ECO:0008006" key="9">
    <source>
        <dbReference type="Google" id="ProtNLM"/>
    </source>
</evidence>
<dbReference type="PROSITE" id="PS51545">
    <property type="entry name" value="PIK_HELICAL"/>
    <property type="match status" value="1"/>
</dbReference>
<dbReference type="SUPFAM" id="SSF49562">
    <property type="entry name" value="C2 domain (Calcium/lipid-binding domain, CaLB)"/>
    <property type="match status" value="1"/>
</dbReference>
<dbReference type="Gene3D" id="2.60.40.150">
    <property type="entry name" value="C2 domain"/>
    <property type="match status" value="1"/>
</dbReference>
<dbReference type="PROSITE" id="PS00916">
    <property type="entry name" value="PI3_4_KINASE_2"/>
    <property type="match status" value="1"/>
</dbReference>
<dbReference type="InterPro" id="IPR016024">
    <property type="entry name" value="ARM-type_fold"/>
</dbReference>
<dbReference type="Pfam" id="PF00792">
    <property type="entry name" value="PI3K_C2"/>
    <property type="match status" value="1"/>
</dbReference>
<dbReference type="Gene3D" id="1.25.40.70">
    <property type="entry name" value="Phosphatidylinositol 3-kinase, accessory domain (PIK)"/>
    <property type="match status" value="1"/>
</dbReference>
<dbReference type="SMART" id="SM00142">
    <property type="entry name" value="PI3K_C2"/>
    <property type="match status" value="1"/>
</dbReference>
<dbReference type="GO" id="GO:0016303">
    <property type="term" value="F:1-phosphatidylinositol-3-kinase activity"/>
    <property type="evidence" value="ECO:0007669"/>
    <property type="project" value="TreeGrafter"/>
</dbReference>
<dbReference type="SMART" id="SM00145">
    <property type="entry name" value="PI3Ka"/>
    <property type="match status" value="1"/>
</dbReference>
<dbReference type="InterPro" id="IPR018936">
    <property type="entry name" value="PI3/4_kinase_CS"/>
</dbReference>
<dbReference type="GO" id="GO:0005886">
    <property type="term" value="C:plasma membrane"/>
    <property type="evidence" value="ECO:0007669"/>
    <property type="project" value="TreeGrafter"/>
</dbReference>
<dbReference type="InterPro" id="IPR011009">
    <property type="entry name" value="Kinase-like_dom_sf"/>
</dbReference>
<dbReference type="OrthoDB" id="67688at2759"/>
<keyword evidence="3" id="KW-0418">Kinase</keyword>
<dbReference type="Pfam" id="PF00613">
    <property type="entry name" value="PI3Ka"/>
    <property type="match status" value="1"/>
</dbReference>
<dbReference type="Gene3D" id="1.10.1070.11">
    <property type="entry name" value="Phosphatidylinositol 3-/4-kinase, catalytic domain"/>
    <property type="match status" value="1"/>
</dbReference>
<feature type="domain" description="C2 PI3K-type" evidence="6">
    <location>
        <begin position="52"/>
        <end position="219"/>
    </location>
</feature>
<dbReference type="InterPro" id="IPR035892">
    <property type="entry name" value="C2_domain_sf"/>
</dbReference>
<dbReference type="GO" id="GO:0043491">
    <property type="term" value="P:phosphatidylinositol 3-kinase/protein kinase B signal transduction"/>
    <property type="evidence" value="ECO:0007669"/>
    <property type="project" value="TreeGrafter"/>
</dbReference>
<dbReference type="PANTHER" id="PTHR10048">
    <property type="entry name" value="PHOSPHATIDYLINOSITOL KINASE"/>
    <property type="match status" value="1"/>
</dbReference>
<gene>
    <name evidence="7" type="ORF">AB205_0033910</name>
</gene>
<dbReference type="SUPFAM" id="SSF56112">
    <property type="entry name" value="Protein kinase-like (PK-like)"/>
    <property type="match status" value="1"/>
</dbReference>
<dbReference type="GO" id="GO:0035005">
    <property type="term" value="F:1-phosphatidylinositol-4-phosphate 3-kinase activity"/>
    <property type="evidence" value="ECO:0007669"/>
    <property type="project" value="TreeGrafter"/>
</dbReference>
<dbReference type="InterPro" id="IPR036940">
    <property type="entry name" value="PI3/4_kinase_cat_sf"/>
</dbReference>
<dbReference type="PROSITE" id="PS50290">
    <property type="entry name" value="PI3_4_KINASE_3"/>
    <property type="match status" value="1"/>
</dbReference>
<dbReference type="PROSITE" id="PS51547">
    <property type="entry name" value="C2_PI3K"/>
    <property type="match status" value="1"/>
</dbReference>
<evidence type="ECO:0000256" key="3">
    <source>
        <dbReference type="ARBA" id="ARBA00022777"/>
    </source>
</evidence>
<dbReference type="CDD" id="cd04012">
    <property type="entry name" value="C2A_PI3K_class_II"/>
    <property type="match status" value="1"/>
</dbReference>
<dbReference type="Gene3D" id="3.30.1010.10">
    <property type="entry name" value="Phosphatidylinositol 3-kinase Catalytic Subunit, Chain A, domain 4"/>
    <property type="match status" value="1"/>
</dbReference>
<dbReference type="AlphaFoldDB" id="A0A2G9RWQ9"/>
<feature type="non-terminal residue" evidence="7">
    <location>
        <position position="1"/>
    </location>
</feature>
<sequence length="621" mass="70049">IWTMLPQGNTPTQDTVTKVSLAISSLISIYSRSFCTDFQVGSPNEMKWTVGTQDHLTFHLYAVHNLPGNWTTSQDSDFYISCSVTYSGRKICPEIRSQNVKATLSLFSRLVWDEVMTFPLLLGALPYETMLVLRLYAVTETRSTFLAWSCLPLYSTKQMVQGFLLINMISHAEPPPAITPGAFDVTLPTLVTVQVDFPQTVHKFCRPTADKSNISVTFQDPTHQMEILAQRGSVLLLSEADKQCLWHYRHCVNKLPGNISLLLGSAPGWDPPTISIMYRLLQDWSFSDPLEGLSLLSPCFSDGNIRDAACRQIGKMSDDELLEFLPQLIQAVKFDWCLDSSLVKLLLERSLRSVQIAHRLFWLLTDATNESHYRHLYQTLLAALQFCMGSALNAEFSRETKMIGILQKIAERVKNAPEEKRQETLKLGLIDLDRFFEEVKCCHLPLDPAIVVKGINRELCSYFKSNARPLKITFLNADSRGPDIHLIYKVKESIGNKNYQYSVIVVLCVLSGLIQMVPDSTTLAKIQNNSGLFGPLKDTSMKKWFGINKTAADNFLYSCAGWCVATFILGICDRHNDNIMLTGTGHMFHIDFGKILGNAQMFGKVKRWVELLYNLLGKRSP</sequence>
<dbReference type="InterPro" id="IPR042236">
    <property type="entry name" value="PI3K_accessory_sf"/>
</dbReference>
<evidence type="ECO:0000313" key="7">
    <source>
        <dbReference type="EMBL" id="PIO32366.1"/>
    </source>
</evidence>
<comment type="similarity">
    <text evidence="1">Belongs to the PI3/PI4-kinase family. Type III PI4K subfamily.</text>
</comment>
<protein>
    <recommendedName>
        <fullName evidence="9">Phosphatidylinositol 4-phosphate 3-kinase C2 domain-containing subunit gamma</fullName>
    </recommendedName>
</protein>
<evidence type="ECO:0000259" key="4">
    <source>
        <dbReference type="PROSITE" id="PS50290"/>
    </source>
</evidence>
<feature type="domain" description="PI3K/PI4K catalytic" evidence="4">
    <location>
        <begin position="415"/>
        <end position="621"/>
    </location>
</feature>
<proteinExistence type="inferred from homology"/>
<reference evidence="8" key="1">
    <citation type="journal article" date="2017" name="Nat. Commun.">
        <title>The North American bullfrog draft genome provides insight into hormonal regulation of long noncoding RNA.</title>
        <authorList>
            <person name="Hammond S.A."/>
            <person name="Warren R.L."/>
            <person name="Vandervalk B.P."/>
            <person name="Kucuk E."/>
            <person name="Khan H."/>
            <person name="Gibb E.A."/>
            <person name="Pandoh P."/>
            <person name="Kirk H."/>
            <person name="Zhao Y."/>
            <person name="Jones M."/>
            <person name="Mungall A.J."/>
            <person name="Coope R."/>
            <person name="Pleasance S."/>
            <person name="Moore R.A."/>
            <person name="Holt R.A."/>
            <person name="Round J.M."/>
            <person name="Ohora S."/>
            <person name="Walle B.V."/>
            <person name="Veldhoen N."/>
            <person name="Helbing C.C."/>
            <person name="Birol I."/>
        </authorList>
    </citation>
    <scope>NUCLEOTIDE SEQUENCE [LARGE SCALE GENOMIC DNA]</scope>
</reference>
<dbReference type="PANTHER" id="PTHR10048:SF29">
    <property type="entry name" value="PHOSPHATIDYLINOSITOL 3-KINASE C2 DOMAIN-CONTAINING SUBUNIT GAMMA"/>
    <property type="match status" value="1"/>
</dbReference>
<accession>A0A2G9RWQ9</accession>
<dbReference type="Pfam" id="PF00454">
    <property type="entry name" value="PI3_PI4_kinase"/>
    <property type="match status" value="1"/>
</dbReference>
<evidence type="ECO:0000256" key="2">
    <source>
        <dbReference type="ARBA" id="ARBA00022679"/>
    </source>
</evidence>
<dbReference type="GO" id="GO:0005737">
    <property type="term" value="C:cytoplasm"/>
    <property type="evidence" value="ECO:0007669"/>
    <property type="project" value="TreeGrafter"/>
</dbReference>
<evidence type="ECO:0000259" key="5">
    <source>
        <dbReference type="PROSITE" id="PS51545"/>
    </source>
</evidence>
<dbReference type="Proteomes" id="UP000228934">
    <property type="component" value="Unassembled WGS sequence"/>
</dbReference>
<feature type="domain" description="PIK helical" evidence="5">
    <location>
        <begin position="211"/>
        <end position="387"/>
    </location>
</feature>
<dbReference type="InterPro" id="IPR001263">
    <property type="entry name" value="PI3K_accessory_dom"/>
</dbReference>
<dbReference type="InterPro" id="IPR000403">
    <property type="entry name" value="PI3/4_kinase_cat_dom"/>
</dbReference>
<dbReference type="GO" id="GO:0048015">
    <property type="term" value="P:phosphatidylinositol-mediated signaling"/>
    <property type="evidence" value="ECO:0007669"/>
    <property type="project" value="TreeGrafter"/>
</dbReference>
<dbReference type="GO" id="GO:0016477">
    <property type="term" value="P:cell migration"/>
    <property type="evidence" value="ECO:0007669"/>
    <property type="project" value="TreeGrafter"/>
</dbReference>
<organism evidence="7 8">
    <name type="scientific">Aquarana catesbeiana</name>
    <name type="common">American bullfrog</name>
    <name type="synonym">Rana catesbeiana</name>
    <dbReference type="NCBI Taxonomy" id="8400"/>
    <lineage>
        <taxon>Eukaryota</taxon>
        <taxon>Metazoa</taxon>
        <taxon>Chordata</taxon>
        <taxon>Craniata</taxon>
        <taxon>Vertebrata</taxon>
        <taxon>Euteleostomi</taxon>
        <taxon>Amphibia</taxon>
        <taxon>Batrachia</taxon>
        <taxon>Anura</taxon>
        <taxon>Neobatrachia</taxon>
        <taxon>Ranoidea</taxon>
        <taxon>Ranidae</taxon>
        <taxon>Aquarana</taxon>
    </lineage>
</organism>
<dbReference type="InterPro" id="IPR002420">
    <property type="entry name" value="PI3K-type_C2_dom"/>
</dbReference>
<evidence type="ECO:0000259" key="6">
    <source>
        <dbReference type="PROSITE" id="PS51547"/>
    </source>
</evidence>
<dbReference type="EMBL" id="KV932984">
    <property type="protein sequence ID" value="PIO32366.1"/>
    <property type="molecule type" value="Genomic_DNA"/>
</dbReference>
<dbReference type="SMART" id="SM00146">
    <property type="entry name" value="PI3Kc"/>
    <property type="match status" value="1"/>
</dbReference>
<evidence type="ECO:0000313" key="8">
    <source>
        <dbReference type="Proteomes" id="UP000228934"/>
    </source>
</evidence>
<keyword evidence="2" id="KW-0808">Transferase</keyword>